<feature type="transmembrane region" description="Helical" evidence="5">
    <location>
        <begin position="39"/>
        <end position="61"/>
    </location>
</feature>
<feature type="transmembrane region" description="Helical" evidence="5">
    <location>
        <begin position="407"/>
        <end position="427"/>
    </location>
</feature>
<feature type="transmembrane region" description="Helical" evidence="5">
    <location>
        <begin position="364"/>
        <end position="386"/>
    </location>
</feature>
<evidence type="ECO:0000259" key="6">
    <source>
        <dbReference type="Pfam" id="PF01490"/>
    </source>
</evidence>
<evidence type="ECO:0000256" key="3">
    <source>
        <dbReference type="ARBA" id="ARBA00022989"/>
    </source>
</evidence>
<comment type="caution">
    <text evidence="7">The sequence shown here is derived from an EMBL/GenBank/DDBJ whole genome shotgun (WGS) entry which is preliminary data.</text>
</comment>
<feature type="transmembrane region" description="Helical" evidence="5">
    <location>
        <begin position="152"/>
        <end position="172"/>
    </location>
</feature>
<keyword evidence="8" id="KW-1185">Reference proteome</keyword>
<dbReference type="EMBL" id="BLXT01000273">
    <property type="protein sequence ID" value="GFN75566.1"/>
    <property type="molecule type" value="Genomic_DNA"/>
</dbReference>
<feature type="transmembrane region" description="Helical" evidence="5">
    <location>
        <begin position="341"/>
        <end position="358"/>
    </location>
</feature>
<dbReference type="InterPro" id="IPR013057">
    <property type="entry name" value="AA_transpt_TM"/>
</dbReference>
<evidence type="ECO:0000256" key="4">
    <source>
        <dbReference type="ARBA" id="ARBA00023136"/>
    </source>
</evidence>
<dbReference type="GO" id="GO:0005774">
    <property type="term" value="C:vacuolar membrane"/>
    <property type="evidence" value="ECO:0007669"/>
    <property type="project" value="TreeGrafter"/>
</dbReference>
<feature type="transmembrane region" description="Helical" evidence="5">
    <location>
        <begin position="226"/>
        <end position="246"/>
    </location>
</feature>
<keyword evidence="3 5" id="KW-1133">Transmembrane helix</keyword>
<accession>A0AAV3XZI2</accession>
<dbReference type="AlphaFoldDB" id="A0AAV3XZI2"/>
<organism evidence="7 8">
    <name type="scientific">Plakobranchus ocellatus</name>
    <dbReference type="NCBI Taxonomy" id="259542"/>
    <lineage>
        <taxon>Eukaryota</taxon>
        <taxon>Metazoa</taxon>
        <taxon>Spiralia</taxon>
        <taxon>Lophotrochozoa</taxon>
        <taxon>Mollusca</taxon>
        <taxon>Gastropoda</taxon>
        <taxon>Heterobranchia</taxon>
        <taxon>Euthyneura</taxon>
        <taxon>Panpulmonata</taxon>
        <taxon>Sacoglossa</taxon>
        <taxon>Placobranchoidea</taxon>
        <taxon>Plakobranchidae</taxon>
        <taxon>Plakobranchus</taxon>
    </lineage>
</organism>
<evidence type="ECO:0000256" key="2">
    <source>
        <dbReference type="ARBA" id="ARBA00022692"/>
    </source>
</evidence>
<feature type="domain" description="Amino acid transporter transmembrane" evidence="6">
    <location>
        <begin position="39"/>
        <end position="423"/>
    </location>
</feature>
<keyword evidence="4 5" id="KW-0472">Membrane</keyword>
<name>A0AAV3XZI2_9GAST</name>
<keyword evidence="2 5" id="KW-0812">Transmembrane</keyword>
<feature type="transmembrane region" description="Helical" evidence="5">
    <location>
        <begin position="302"/>
        <end position="320"/>
    </location>
</feature>
<dbReference type="Proteomes" id="UP000735302">
    <property type="component" value="Unassembled WGS sequence"/>
</dbReference>
<evidence type="ECO:0000256" key="5">
    <source>
        <dbReference type="SAM" id="Phobius"/>
    </source>
</evidence>
<dbReference type="FunFam" id="1.20.1740.10:FF:000052">
    <property type="entry name" value="Lysine histidine transporter-like 3"/>
    <property type="match status" value="1"/>
</dbReference>
<dbReference type="Pfam" id="PF01490">
    <property type="entry name" value="Aa_trans"/>
    <property type="match status" value="1"/>
</dbReference>
<comment type="subcellular location">
    <subcellularLocation>
        <location evidence="1">Membrane</location>
        <topology evidence="1">Multi-pass membrane protein</topology>
    </subcellularLocation>
</comment>
<proteinExistence type="predicted"/>
<reference evidence="7 8" key="1">
    <citation type="journal article" date="2021" name="Elife">
        <title>Chloroplast acquisition without the gene transfer in kleptoplastic sea slugs, Plakobranchus ocellatus.</title>
        <authorList>
            <person name="Maeda T."/>
            <person name="Takahashi S."/>
            <person name="Yoshida T."/>
            <person name="Shimamura S."/>
            <person name="Takaki Y."/>
            <person name="Nagai Y."/>
            <person name="Toyoda A."/>
            <person name="Suzuki Y."/>
            <person name="Arimoto A."/>
            <person name="Ishii H."/>
            <person name="Satoh N."/>
            <person name="Nishiyama T."/>
            <person name="Hasebe M."/>
            <person name="Maruyama T."/>
            <person name="Minagawa J."/>
            <person name="Obokata J."/>
            <person name="Shigenobu S."/>
        </authorList>
    </citation>
    <scope>NUCLEOTIDE SEQUENCE [LARGE SCALE GENOMIC DNA]</scope>
</reference>
<dbReference type="GO" id="GO:0015179">
    <property type="term" value="F:L-amino acid transmembrane transporter activity"/>
    <property type="evidence" value="ECO:0007669"/>
    <property type="project" value="TreeGrafter"/>
</dbReference>
<dbReference type="PANTHER" id="PTHR22950:SF703">
    <property type="entry name" value="AMINO ACID TRANSPORTER TRANSMEMBRANE DOMAIN-CONTAINING PROTEIN"/>
    <property type="match status" value="1"/>
</dbReference>
<feature type="transmembrane region" description="Helical" evidence="5">
    <location>
        <begin position="125"/>
        <end position="146"/>
    </location>
</feature>
<protein>
    <submittedName>
        <fullName evidence="7">Amino acid transporter antl1-like isoform x2</fullName>
    </submittedName>
</protein>
<gene>
    <name evidence="7" type="ORF">PoB_000207200</name>
</gene>
<evidence type="ECO:0000256" key="1">
    <source>
        <dbReference type="ARBA" id="ARBA00004141"/>
    </source>
</evidence>
<sequence length="442" mass="48436">MVLCKCFTICSRSSDTDRDVNKNERQRETLLERVQPEGLGVWTAAMFIVGDVGGSGVLAFPRAVTNTGWVGFAIMLACTLTSAYTASLLGRCWTMVRERYPECKEQTRHPYSAMAEISFGTPCKVIAAFCVKFTCFGCTVVYLIVASENIKSLLSVLPMDFGIWLIIVAVILSPLSWLGTPKDFWPIAVTATLSTALACVFMLIQMLREADDTPPAFHAPLNLKSFLMAFGTMCFGFGGHQVFPTIQVDMKKPEKFGVCAAIAFFIALFIYFPVSIAGFLVYGSNLKDNVMMNIEPGPLLSIAQVLITLHMLTGFVIMLNPISQGMEDLMKIPNRFCFRRVLLRTITVGLILFTALTLPQFGAILALTGGSTGATMMYILPAAFYLKLNSMKGTWPSVEVPLYEKVACIEIIITGALISAAATYSALDALTYSHFVTPLYLS</sequence>
<feature type="transmembrane region" description="Helical" evidence="5">
    <location>
        <begin position="67"/>
        <end position="89"/>
    </location>
</feature>
<evidence type="ECO:0000313" key="7">
    <source>
        <dbReference type="EMBL" id="GFN75566.1"/>
    </source>
</evidence>
<evidence type="ECO:0000313" key="8">
    <source>
        <dbReference type="Proteomes" id="UP000735302"/>
    </source>
</evidence>
<dbReference type="Gene3D" id="1.20.1740.10">
    <property type="entry name" value="Amino acid/polyamine transporter I"/>
    <property type="match status" value="1"/>
</dbReference>
<feature type="transmembrane region" description="Helical" evidence="5">
    <location>
        <begin position="258"/>
        <end position="282"/>
    </location>
</feature>
<dbReference type="PANTHER" id="PTHR22950">
    <property type="entry name" value="AMINO ACID TRANSPORTER"/>
    <property type="match status" value="1"/>
</dbReference>
<feature type="transmembrane region" description="Helical" evidence="5">
    <location>
        <begin position="184"/>
        <end position="206"/>
    </location>
</feature>